<dbReference type="InterPro" id="IPR040698">
    <property type="entry name" value="HZS_alpha_mid"/>
</dbReference>
<evidence type="ECO:0000313" key="2">
    <source>
        <dbReference type="EMBL" id="VAW84893.1"/>
    </source>
</evidence>
<organism evidence="2">
    <name type="scientific">hydrothermal vent metagenome</name>
    <dbReference type="NCBI Taxonomy" id="652676"/>
    <lineage>
        <taxon>unclassified sequences</taxon>
        <taxon>metagenomes</taxon>
        <taxon>ecological metagenomes</taxon>
    </lineage>
</organism>
<proteinExistence type="predicted"/>
<gene>
    <name evidence="2" type="ORF">MNBD_GAMMA16-1563</name>
</gene>
<dbReference type="Gene3D" id="2.120.10.30">
    <property type="entry name" value="TolB, C-terminal domain"/>
    <property type="match status" value="1"/>
</dbReference>
<evidence type="ECO:0000259" key="1">
    <source>
        <dbReference type="Pfam" id="PF18582"/>
    </source>
</evidence>
<protein>
    <recommendedName>
        <fullName evidence="1">Hydrazine synthase alpha subunit middle domain-containing protein</fullName>
    </recommendedName>
</protein>
<feature type="domain" description="Hydrazine synthase alpha subunit middle" evidence="1">
    <location>
        <begin position="509"/>
        <end position="597"/>
    </location>
</feature>
<dbReference type="Pfam" id="PF18582">
    <property type="entry name" value="HZS_alpha"/>
    <property type="match status" value="1"/>
</dbReference>
<dbReference type="EMBL" id="UOFO01000055">
    <property type="protein sequence ID" value="VAW84893.1"/>
    <property type="molecule type" value="Genomic_DNA"/>
</dbReference>
<sequence>MNFRTAKKYSLILLTTLLCGCMGNEQDPDPIIQDFAIAYVKRPMPVNNENEPVQENLQSPLTFNAGGNLYVRDRASPSAPEINITQDIIGLLGDVKDVNVSFDGQKLIFALRLPEIENANDEDQPKWNIWEYNLQTKVLRRLITSNIIAEEGQDLAPHYLPDGRIVFSSTRQRQSGAILLDEGKPQFPSTVERRNDHAILLHVMNDDGSDIRQISFNQSHDLSPTVLASGKILFNRWDNMGSRNAFNLYTMNPDGTTLNIVYGSHSHNTGTNNANVQFTQPRERPDGTVMSILRPTSGTFSGGDIILIDVDNFADATQQVVNSTSNNSNGQLPATNNTIITNTSPSLAGRYGAAYPFWDGTDRALVSWTPCRLVQNKTEDNPGIIVPCTTDNITVDDIEEAAPLYGVYIYNRETHTQLPITLPEENIFISDVVSAQPRTTPTVILDQVASANLNASYIDEGVGVLHIRSVYDFDGSFNALNSSGNNATSISNIADPALVAADERAARFLRIVKAVSIPDNDTLDFNNSAFGRSNQQLMREIIGYSTVEPDGSVMVKVPANIPLAISVLDKNGRRIGARHQNWIQVRPGETLVCNGCHTHNEGMPHGRIDAITALNSGASTSGLPFPNTEIALIAQISETMAETRIRISCETDCAALTPSVNINYDDVWTDATVRTKDTSFTYRYADLTSAAPTTANCQTTWTSNCRTVINYETHIHPIWSQNRQILDGNGDPVSDDTCILCHSPTDENTDAQIPAAQLDLADGPSSDEPDHFNSYRELFFTDNEQEVVNGVLIDRLIQVTDSQGNLLFQLDGDGNQVLDANGQPIPIIVTVAGPAPTMSAAGARARTFTALFNDGGTHVGRLTEAEKKLISEWLDIGAQYYNNPFAAPLN</sequence>
<accession>A0A3B0Z9N3</accession>
<dbReference type="InterPro" id="IPR011042">
    <property type="entry name" value="6-blade_b-propeller_TolB-like"/>
</dbReference>
<name>A0A3B0Z9N3_9ZZZZ</name>
<dbReference type="SUPFAM" id="SSF82171">
    <property type="entry name" value="DPP6 N-terminal domain-like"/>
    <property type="match status" value="1"/>
</dbReference>
<dbReference type="AlphaFoldDB" id="A0A3B0Z9N3"/>
<dbReference type="PROSITE" id="PS51257">
    <property type="entry name" value="PROKAR_LIPOPROTEIN"/>
    <property type="match status" value="1"/>
</dbReference>
<reference evidence="2" key="1">
    <citation type="submission" date="2018-06" db="EMBL/GenBank/DDBJ databases">
        <authorList>
            <person name="Zhirakovskaya E."/>
        </authorList>
    </citation>
    <scope>NUCLEOTIDE SEQUENCE</scope>
</reference>